<proteinExistence type="predicted"/>
<dbReference type="EMBL" id="CYRY02004166">
    <property type="protein sequence ID" value="VCW68693.1"/>
    <property type="molecule type" value="Genomic_DNA"/>
</dbReference>
<evidence type="ECO:0000313" key="2">
    <source>
        <dbReference type="EMBL" id="VCW68693.1"/>
    </source>
</evidence>
<keyword evidence="3" id="KW-1185">Reference proteome</keyword>
<evidence type="ECO:0000256" key="1">
    <source>
        <dbReference type="SAM" id="MobiDB-lite"/>
    </source>
</evidence>
<feature type="region of interest" description="Disordered" evidence="1">
    <location>
        <begin position="43"/>
        <end position="65"/>
    </location>
</feature>
<sequence length="88" mass="9698">MCEDSRCGVRARETGPKCCPGHVALAVMEVFSGPLRAQGDVEAEMQTWASPSSRPASPRSSCRRPSCRAELSSRRRRGEDSSVFLKVW</sequence>
<protein>
    <submittedName>
        <fullName evidence="2">Uncharacterized protein</fullName>
    </submittedName>
</protein>
<evidence type="ECO:0000313" key="3">
    <source>
        <dbReference type="Proteomes" id="UP000269945"/>
    </source>
</evidence>
<reference evidence="2 3" key="1">
    <citation type="submission" date="2018-10" db="EMBL/GenBank/DDBJ databases">
        <authorList>
            <person name="Ekblom R."/>
            <person name="Jareborg N."/>
        </authorList>
    </citation>
    <scope>NUCLEOTIDE SEQUENCE [LARGE SCALE GENOMIC DNA]</scope>
    <source>
        <tissue evidence="2">Muscle</tissue>
    </source>
</reference>
<comment type="caution">
    <text evidence="2">The sequence shown here is derived from an EMBL/GenBank/DDBJ whole genome shotgun (WGS) entry which is preliminary data.</text>
</comment>
<name>A0A9X9PVR0_GULGU</name>
<dbReference type="AlphaFoldDB" id="A0A9X9PVR0"/>
<gene>
    <name evidence="2" type="ORF">BN2614_LOCUS1</name>
</gene>
<dbReference type="Proteomes" id="UP000269945">
    <property type="component" value="Unassembled WGS sequence"/>
</dbReference>
<organism evidence="2 3">
    <name type="scientific">Gulo gulo</name>
    <name type="common">Wolverine</name>
    <name type="synonym">Gluton</name>
    <dbReference type="NCBI Taxonomy" id="48420"/>
    <lineage>
        <taxon>Eukaryota</taxon>
        <taxon>Metazoa</taxon>
        <taxon>Chordata</taxon>
        <taxon>Craniata</taxon>
        <taxon>Vertebrata</taxon>
        <taxon>Euteleostomi</taxon>
        <taxon>Mammalia</taxon>
        <taxon>Eutheria</taxon>
        <taxon>Laurasiatheria</taxon>
        <taxon>Carnivora</taxon>
        <taxon>Caniformia</taxon>
        <taxon>Musteloidea</taxon>
        <taxon>Mustelidae</taxon>
        <taxon>Guloninae</taxon>
        <taxon>Gulo</taxon>
    </lineage>
</organism>
<accession>A0A9X9PVR0</accession>
<feature type="compositionally biased region" description="Low complexity" evidence="1">
    <location>
        <begin position="49"/>
        <end position="60"/>
    </location>
</feature>